<evidence type="ECO:0000256" key="1">
    <source>
        <dbReference type="ARBA" id="ARBA00005051"/>
    </source>
</evidence>
<dbReference type="GO" id="GO:0003848">
    <property type="term" value="F:2-amino-4-hydroxy-6-hydroxymethyldihydropteridine diphosphokinase activity"/>
    <property type="evidence" value="ECO:0007669"/>
    <property type="project" value="UniProtKB-EC"/>
</dbReference>
<dbReference type="PANTHER" id="PTHR43071:SF1">
    <property type="entry name" value="2-AMINO-4-HYDROXY-6-HYDROXYMETHYLDIHYDROPTERIDINE PYROPHOSPHOKINASE"/>
    <property type="match status" value="1"/>
</dbReference>
<evidence type="ECO:0000256" key="5">
    <source>
        <dbReference type="ARBA" id="ARBA00022777"/>
    </source>
</evidence>
<dbReference type="Pfam" id="PF01288">
    <property type="entry name" value="HPPK"/>
    <property type="match status" value="1"/>
</dbReference>
<organism evidence="9">
    <name type="scientific">marine sediment metagenome</name>
    <dbReference type="NCBI Taxonomy" id="412755"/>
    <lineage>
        <taxon>unclassified sequences</taxon>
        <taxon>metagenomes</taxon>
        <taxon>ecological metagenomes</taxon>
    </lineage>
</organism>
<evidence type="ECO:0000313" key="9">
    <source>
        <dbReference type="EMBL" id="GAG46743.1"/>
    </source>
</evidence>
<dbReference type="EMBL" id="BARS01052893">
    <property type="protein sequence ID" value="GAG46743.1"/>
    <property type="molecule type" value="Genomic_DNA"/>
</dbReference>
<sequence length="134" mass="15649">QPWFYNQVVEVSVALEPIDLLKITKKIEQKMGRTLTAQKEPRIIDIDILLAEKAVIRAEKLEIPHPRMEKRNFVLVPFYEISPKTVHPLLNVSIEDLLKKSKDHSPVRKIKEQCSNKNTKIPSLKEDIKRFVKK</sequence>
<evidence type="ECO:0000256" key="6">
    <source>
        <dbReference type="ARBA" id="ARBA00022840"/>
    </source>
</evidence>
<feature type="non-terminal residue" evidence="9">
    <location>
        <position position="1"/>
    </location>
</feature>
<dbReference type="PANTHER" id="PTHR43071">
    <property type="entry name" value="2-AMINO-4-HYDROXY-6-HYDROXYMETHYLDIHYDROPTERIDINE PYROPHOSPHOKINASE"/>
    <property type="match status" value="1"/>
</dbReference>
<evidence type="ECO:0000256" key="4">
    <source>
        <dbReference type="ARBA" id="ARBA00022741"/>
    </source>
</evidence>
<dbReference type="EC" id="2.7.6.3" evidence="2"/>
<keyword evidence="5" id="KW-0418">Kinase</keyword>
<dbReference type="InterPro" id="IPR035907">
    <property type="entry name" value="Hppk_sf"/>
</dbReference>
<dbReference type="SUPFAM" id="SSF55083">
    <property type="entry name" value="6-hydroxymethyl-7,8-dihydropterin pyrophosphokinase, HPPK"/>
    <property type="match status" value="1"/>
</dbReference>
<comment type="caution">
    <text evidence="9">The sequence shown here is derived from an EMBL/GenBank/DDBJ whole genome shotgun (WGS) entry which is preliminary data.</text>
</comment>
<dbReference type="AlphaFoldDB" id="X0YDE4"/>
<dbReference type="GO" id="GO:0005524">
    <property type="term" value="F:ATP binding"/>
    <property type="evidence" value="ECO:0007669"/>
    <property type="project" value="UniProtKB-KW"/>
</dbReference>
<keyword evidence="7" id="KW-0289">Folate biosynthesis</keyword>
<keyword evidence="6" id="KW-0067">ATP-binding</keyword>
<evidence type="ECO:0000256" key="3">
    <source>
        <dbReference type="ARBA" id="ARBA00022679"/>
    </source>
</evidence>
<dbReference type="GO" id="GO:0046656">
    <property type="term" value="P:folic acid biosynthetic process"/>
    <property type="evidence" value="ECO:0007669"/>
    <property type="project" value="UniProtKB-KW"/>
</dbReference>
<dbReference type="CDD" id="cd00483">
    <property type="entry name" value="HPPK"/>
    <property type="match status" value="1"/>
</dbReference>
<name>X0YDE4_9ZZZZ</name>
<feature type="domain" description="7,8-dihydro-6-hydroxymethylpterin-pyrophosphokinase" evidence="8">
    <location>
        <begin position="1"/>
        <end position="83"/>
    </location>
</feature>
<dbReference type="InterPro" id="IPR000550">
    <property type="entry name" value="Hppk"/>
</dbReference>
<evidence type="ECO:0000259" key="8">
    <source>
        <dbReference type="Pfam" id="PF01288"/>
    </source>
</evidence>
<dbReference type="GO" id="GO:0016301">
    <property type="term" value="F:kinase activity"/>
    <property type="evidence" value="ECO:0007669"/>
    <property type="project" value="UniProtKB-KW"/>
</dbReference>
<dbReference type="UniPathway" id="UPA00077">
    <property type="reaction ID" value="UER00155"/>
</dbReference>
<comment type="pathway">
    <text evidence="1">Cofactor biosynthesis; tetrahydrofolate biosynthesis; 2-amino-4-hydroxy-6-hydroxymethyl-7,8-dihydropteridine diphosphate from 7,8-dihydroneopterin triphosphate: step 4/4.</text>
</comment>
<protein>
    <recommendedName>
        <fullName evidence="2">2-amino-4-hydroxy-6-hydroxymethyldihydropteridine diphosphokinase</fullName>
        <ecNumber evidence="2">2.7.6.3</ecNumber>
    </recommendedName>
</protein>
<keyword evidence="3" id="KW-0808">Transferase</keyword>
<proteinExistence type="predicted"/>
<evidence type="ECO:0000256" key="7">
    <source>
        <dbReference type="ARBA" id="ARBA00022909"/>
    </source>
</evidence>
<keyword evidence="4" id="KW-0547">Nucleotide-binding</keyword>
<evidence type="ECO:0000256" key="2">
    <source>
        <dbReference type="ARBA" id="ARBA00013253"/>
    </source>
</evidence>
<dbReference type="GO" id="GO:0046654">
    <property type="term" value="P:tetrahydrofolate biosynthetic process"/>
    <property type="evidence" value="ECO:0007669"/>
    <property type="project" value="UniProtKB-UniPathway"/>
</dbReference>
<dbReference type="NCBIfam" id="TIGR01498">
    <property type="entry name" value="folK"/>
    <property type="match status" value="1"/>
</dbReference>
<accession>X0YDE4</accession>
<dbReference type="Gene3D" id="3.30.70.560">
    <property type="entry name" value="7,8-Dihydro-6-hydroxymethylpterin-pyrophosphokinase HPPK"/>
    <property type="match status" value="1"/>
</dbReference>
<gene>
    <name evidence="9" type="ORF">S01H1_78577</name>
</gene>
<reference evidence="9" key="1">
    <citation type="journal article" date="2014" name="Front. Microbiol.">
        <title>High frequency of phylogenetically diverse reductive dehalogenase-homologous genes in deep subseafloor sedimentary metagenomes.</title>
        <authorList>
            <person name="Kawai M."/>
            <person name="Futagami T."/>
            <person name="Toyoda A."/>
            <person name="Takaki Y."/>
            <person name="Nishi S."/>
            <person name="Hori S."/>
            <person name="Arai W."/>
            <person name="Tsubouchi T."/>
            <person name="Morono Y."/>
            <person name="Uchiyama I."/>
            <person name="Ito T."/>
            <person name="Fujiyama A."/>
            <person name="Inagaki F."/>
            <person name="Takami H."/>
        </authorList>
    </citation>
    <scope>NUCLEOTIDE SEQUENCE</scope>
    <source>
        <strain evidence="9">Expedition CK06-06</strain>
    </source>
</reference>